<name>A0A0S4PUY8_9HELI</name>
<organism evidence="1 2">
    <name type="scientific">Helicobacter typhlonius</name>
    <dbReference type="NCBI Taxonomy" id="76936"/>
    <lineage>
        <taxon>Bacteria</taxon>
        <taxon>Pseudomonadati</taxon>
        <taxon>Campylobacterota</taxon>
        <taxon>Epsilonproteobacteria</taxon>
        <taxon>Campylobacterales</taxon>
        <taxon>Helicobacteraceae</taxon>
        <taxon>Helicobacter</taxon>
    </lineage>
</organism>
<evidence type="ECO:0000313" key="2">
    <source>
        <dbReference type="Proteomes" id="UP000064525"/>
    </source>
</evidence>
<gene>
    <name evidence="1" type="ORF">BN2458_PEG0593</name>
</gene>
<dbReference type="Proteomes" id="UP000064525">
    <property type="component" value="Chromosome I"/>
</dbReference>
<dbReference type="KEGG" id="hty:BN2458_PEG0593"/>
<dbReference type="EMBL" id="LN907858">
    <property type="protein sequence ID" value="CUU39479.1"/>
    <property type="molecule type" value="Genomic_DNA"/>
</dbReference>
<accession>A0A0S4PUY8</accession>
<dbReference type="AlphaFoldDB" id="A0A0S4PUY8"/>
<proteinExistence type="predicted"/>
<evidence type="ECO:0000313" key="1">
    <source>
        <dbReference type="EMBL" id="CUU39479.1"/>
    </source>
</evidence>
<protein>
    <submittedName>
        <fullName evidence="1">Uncharacterized protein</fullName>
    </submittedName>
</protein>
<sequence>MSLLTQISTSLAIGFYLLIDFTEYKIKAPNTKIVKIAKAKPIILTPLAHQDFF</sequence>
<reference evidence="2" key="1">
    <citation type="submission" date="2015-11" db="EMBL/GenBank/DDBJ databases">
        <authorList>
            <person name="Anvar S.Y."/>
        </authorList>
    </citation>
    <scope>NUCLEOTIDE SEQUENCE [LARGE SCALE GENOMIC DNA]</scope>
</reference>